<dbReference type="GeneID" id="98639844"/>
<dbReference type="Proteomes" id="UP000184000">
    <property type="component" value="Unassembled WGS sequence"/>
</dbReference>
<organism evidence="1 2">
    <name type="scientific">Stutzerimonas xanthomarina DSM 18231</name>
    <dbReference type="NCBI Taxonomy" id="1403346"/>
    <lineage>
        <taxon>Bacteria</taxon>
        <taxon>Pseudomonadati</taxon>
        <taxon>Pseudomonadota</taxon>
        <taxon>Gammaproteobacteria</taxon>
        <taxon>Pseudomonadales</taxon>
        <taxon>Pseudomonadaceae</taxon>
        <taxon>Stutzerimonas</taxon>
    </lineage>
</organism>
<reference evidence="1 2" key="1">
    <citation type="submission" date="2016-11" db="EMBL/GenBank/DDBJ databases">
        <authorList>
            <person name="Jaros S."/>
            <person name="Januszkiewicz K."/>
            <person name="Wedrychowicz H."/>
        </authorList>
    </citation>
    <scope>NUCLEOTIDE SEQUENCE [LARGE SCALE GENOMIC DNA]</scope>
    <source>
        <strain evidence="1 2">DSM 18231</strain>
    </source>
</reference>
<proteinExistence type="predicted"/>
<protein>
    <submittedName>
        <fullName evidence="1">Uncharacterized protein</fullName>
    </submittedName>
</protein>
<dbReference type="RefSeq" id="WP_156889451.1">
    <property type="nucleotide sequence ID" value="NZ_FQXA01000002.1"/>
</dbReference>
<dbReference type="EMBL" id="FQXA01000002">
    <property type="protein sequence ID" value="SHG74142.1"/>
    <property type="molecule type" value="Genomic_DNA"/>
</dbReference>
<accession>A0A1M5MA31</accession>
<sequence length="56" mass="6451">MSSKTLENLVKQSDLSNKQPLEFWKQLRRCKTDNRPSAAALARRASMDLELYVVGR</sequence>
<evidence type="ECO:0000313" key="1">
    <source>
        <dbReference type="EMBL" id="SHG74142.1"/>
    </source>
</evidence>
<dbReference type="AlphaFoldDB" id="A0A1M5MA31"/>
<gene>
    <name evidence="1" type="ORF">SAMN02744645_1182</name>
</gene>
<name>A0A1M5MA31_9GAMM</name>
<evidence type="ECO:0000313" key="2">
    <source>
        <dbReference type="Proteomes" id="UP000184000"/>
    </source>
</evidence>